<evidence type="ECO:0000313" key="2">
    <source>
        <dbReference type="Proteomes" id="UP000494205"/>
    </source>
</evidence>
<reference evidence="1 2" key="1">
    <citation type="submission" date="2020-04" db="EMBL/GenBank/DDBJ databases">
        <authorList>
            <person name="De Canck E."/>
        </authorList>
    </citation>
    <scope>NUCLEOTIDE SEQUENCE [LARGE SCALE GENOMIC DNA]</scope>
    <source>
        <strain evidence="1 2">LMG 27174</strain>
    </source>
</reference>
<dbReference type="AlphaFoldDB" id="A0A6J4ZZB3"/>
<proteinExistence type="predicted"/>
<organism evidence="1 2">
    <name type="scientific">Paraburkholderia rhynchosiae</name>
    <dbReference type="NCBI Taxonomy" id="487049"/>
    <lineage>
        <taxon>Bacteria</taxon>
        <taxon>Pseudomonadati</taxon>
        <taxon>Pseudomonadota</taxon>
        <taxon>Betaproteobacteria</taxon>
        <taxon>Burkholderiales</taxon>
        <taxon>Burkholderiaceae</taxon>
        <taxon>Paraburkholderia</taxon>
    </lineage>
</organism>
<evidence type="ECO:0000313" key="1">
    <source>
        <dbReference type="EMBL" id="CAB3645624.1"/>
    </source>
</evidence>
<sequence length="101" mass="10898">MAEVHRLHVMRHVKTNTTTAPKNPAKYVRESTVDVLNDPQWSGAAKPEVHPTMEALEKALLDGDLMPSDCSKVCACLSLGRPLPLDLAARVASAPAPKTKT</sequence>
<dbReference type="EMBL" id="CADIJZ010000002">
    <property type="protein sequence ID" value="CAB3645624.1"/>
    <property type="molecule type" value="Genomic_DNA"/>
</dbReference>
<dbReference type="RefSeq" id="WP_146014287.1">
    <property type="nucleotide sequence ID" value="NZ_CADIJZ010000002.1"/>
</dbReference>
<accession>A0A6J4ZZB3</accession>
<dbReference type="Proteomes" id="UP000494205">
    <property type="component" value="Unassembled WGS sequence"/>
</dbReference>
<protein>
    <submittedName>
        <fullName evidence="1">Uncharacterized protein</fullName>
    </submittedName>
</protein>
<name>A0A6J4ZZB3_9BURK</name>
<gene>
    <name evidence="1" type="ORF">LMG27174_00829</name>
</gene>